<name>A0A060C7R1_9LACT</name>
<protein>
    <submittedName>
        <fullName evidence="1">CAZy families GH23 protein</fullName>
    </submittedName>
</protein>
<evidence type="ECO:0000313" key="1">
    <source>
        <dbReference type="EMBL" id="AIA89055.1"/>
    </source>
</evidence>
<sequence>YSRDVVAPSLGNTTGETYYHLTLDSLIYNKENSTLMVGIFSMPKRLNGTCSYLIY</sequence>
<proteinExistence type="predicted"/>
<feature type="non-terminal residue" evidence="1">
    <location>
        <position position="1"/>
    </location>
</feature>
<accession>A0A060C7R1</accession>
<organism evidence="1">
    <name type="scientific">uncultured Lactococcus sp</name>
    <dbReference type="NCBI Taxonomy" id="167973"/>
    <lineage>
        <taxon>Bacteria</taxon>
        <taxon>Bacillati</taxon>
        <taxon>Bacillota</taxon>
        <taxon>Bacilli</taxon>
        <taxon>Lactobacillales</taxon>
        <taxon>Streptococcaceae</taxon>
        <taxon>Lactococcus</taxon>
        <taxon>environmental samples</taxon>
    </lineage>
</organism>
<reference evidence="1" key="1">
    <citation type="journal article" date="2013" name="Environ. Microbiol.">
        <title>Seasonally variable intestinal metagenomes of the red palm weevil (Rhynchophorus ferrugineus).</title>
        <authorList>
            <person name="Jia S."/>
            <person name="Zhang X."/>
            <person name="Zhang G."/>
            <person name="Yin A."/>
            <person name="Zhang S."/>
            <person name="Li F."/>
            <person name="Wang L."/>
            <person name="Zhao D."/>
            <person name="Yun Q."/>
            <person name="Tala"/>
            <person name="Wang J."/>
            <person name="Sun G."/>
            <person name="Baabdullah M."/>
            <person name="Yu X."/>
            <person name="Hu S."/>
            <person name="Al-Mssallem I.S."/>
            <person name="Yu J."/>
        </authorList>
    </citation>
    <scope>NUCLEOTIDE SEQUENCE</scope>
</reference>
<dbReference type="EMBL" id="KF121763">
    <property type="protein sequence ID" value="AIA89055.1"/>
    <property type="molecule type" value="Genomic_DNA"/>
</dbReference>
<dbReference type="AlphaFoldDB" id="A0A060C7R1"/>